<dbReference type="Proteomes" id="UP001597023">
    <property type="component" value="Unassembled WGS sequence"/>
</dbReference>
<protein>
    <recommendedName>
        <fullName evidence="3">Secreted protein</fullName>
    </recommendedName>
</protein>
<dbReference type="EMBL" id="JBHTEB010000001">
    <property type="protein sequence ID" value="MFD0319335.1"/>
    <property type="molecule type" value="Genomic_DNA"/>
</dbReference>
<proteinExistence type="predicted"/>
<comment type="caution">
    <text evidence="1">The sequence shown here is derived from an EMBL/GenBank/DDBJ whole genome shotgun (WGS) entry which is preliminary data.</text>
</comment>
<keyword evidence="2" id="KW-1185">Reference proteome</keyword>
<name>A0ABW2WJ58_9ACTN</name>
<accession>A0ABW2WJ58</accession>
<organism evidence="1 2">
    <name type="scientific">Streptomyces flavalbus</name>
    <dbReference type="NCBI Taxonomy" id="2665155"/>
    <lineage>
        <taxon>Bacteria</taxon>
        <taxon>Bacillati</taxon>
        <taxon>Actinomycetota</taxon>
        <taxon>Actinomycetes</taxon>
        <taxon>Kitasatosporales</taxon>
        <taxon>Streptomycetaceae</taxon>
        <taxon>Streptomyces</taxon>
    </lineage>
</organism>
<sequence length="172" mass="19367">MRIRSAGVVGAVVFTVLVTGQGQSYAVDFEKPFEDELATYSYDSGGELCSEVFVWNPRSISYDKVAKGCFTKYGDKWSIQDSLADGDQTFVYWENWLWNGSSWKPYRHGECSNNLGAPNWGTCNKDYYESSSSNYYGNKGSRIRFQTCRRDLLNTACTPSSISDAAWINNNA</sequence>
<reference evidence="2" key="1">
    <citation type="journal article" date="2019" name="Int. J. Syst. Evol. Microbiol.">
        <title>The Global Catalogue of Microorganisms (GCM) 10K type strain sequencing project: providing services to taxonomists for standard genome sequencing and annotation.</title>
        <authorList>
            <consortium name="The Broad Institute Genomics Platform"/>
            <consortium name="The Broad Institute Genome Sequencing Center for Infectious Disease"/>
            <person name="Wu L."/>
            <person name="Ma J."/>
        </authorList>
    </citation>
    <scope>NUCLEOTIDE SEQUENCE [LARGE SCALE GENOMIC DNA]</scope>
    <source>
        <strain evidence="2">CGMCC 4.7400</strain>
    </source>
</reference>
<evidence type="ECO:0008006" key="3">
    <source>
        <dbReference type="Google" id="ProtNLM"/>
    </source>
</evidence>
<gene>
    <name evidence="1" type="ORF">ACFQZ6_35000</name>
</gene>
<dbReference type="RefSeq" id="WP_381617807.1">
    <property type="nucleotide sequence ID" value="NZ_JBHTEB010000001.1"/>
</dbReference>
<evidence type="ECO:0000313" key="1">
    <source>
        <dbReference type="EMBL" id="MFD0319335.1"/>
    </source>
</evidence>
<evidence type="ECO:0000313" key="2">
    <source>
        <dbReference type="Proteomes" id="UP001597023"/>
    </source>
</evidence>